<keyword evidence="5" id="KW-1133">Transmembrane helix</keyword>
<dbReference type="SUPFAM" id="SSF55073">
    <property type="entry name" value="Nucleotide cyclase"/>
    <property type="match status" value="1"/>
</dbReference>
<evidence type="ECO:0000256" key="3">
    <source>
        <dbReference type="ARBA" id="ARBA00034247"/>
    </source>
</evidence>
<dbReference type="GO" id="GO:0005886">
    <property type="term" value="C:plasma membrane"/>
    <property type="evidence" value="ECO:0007669"/>
    <property type="project" value="TreeGrafter"/>
</dbReference>
<dbReference type="Gene3D" id="3.30.70.270">
    <property type="match status" value="1"/>
</dbReference>
<protein>
    <recommendedName>
        <fullName evidence="2">diguanylate cyclase</fullName>
        <ecNumber evidence="2">2.7.7.65</ecNumber>
    </recommendedName>
</protein>
<keyword evidence="9" id="KW-1185">Reference proteome</keyword>
<dbReference type="SUPFAM" id="SSF48452">
    <property type="entry name" value="TPR-like"/>
    <property type="match status" value="1"/>
</dbReference>
<reference evidence="8" key="2">
    <citation type="submission" date="2020-09" db="EMBL/GenBank/DDBJ databases">
        <authorList>
            <person name="Sun Q."/>
            <person name="Kim S."/>
        </authorList>
    </citation>
    <scope>NUCLEOTIDE SEQUENCE</scope>
    <source>
        <strain evidence="8">KCTC 42731</strain>
    </source>
</reference>
<feature type="signal peptide" evidence="6">
    <location>
        <begin position="1"/>
        <end position="22"/>
    </location>
</feature>
<dbReference type="RefSeq" id="WP_189767476.1">
    <property type="nucleotide sequence ID" value="NZ_BNCK01000002.1"/>
</dbReference>
<dbReference type="PROSITE" id="PS50887">
    <property type="entry name" value="GGDEF"/>
    <property type="match status" value="1"/>
</dbReference>
<dbReference type="FunFam" id="3.30.70.270:FF:000001">
    <property type="entry name" value="Diguanylate cyclase domain protein"/>
    <property type="match status" value="1"/>
</dbReference>
<dbReference type="SMART" id="SM00028">
    <property type="entry name" value="TPR"/>
    <property type="match status" value="5"/>
</dbReference>
<evidence type="ECO:0000313" key="9">
    <source>
        <dbReference type="Proteomes" id="UP000623842"/>
    </source>
</evidence>
<dbReference type="InterPro" id="IPR029787">
    <property type="entry name" value="Nucleotide_cyclase"/>
</dbReference>
<evidence type="ECO:0000256" key="5">
    <source>
        <dbReference type="SAM" id="Phobius"/>
    </source>
</evidence>
<dbReference type="InterPro" id="IPR000160">
    <property type="entry name" value="GGDEF_dom"/>
</dbReference>
<gene>
    <name evidence="8" type="ORF">GCM10017161_07830</name>
</gene>
<evidence type="ECO:0000313" key="8">
    <source>
        <dbReference type="EMBL" id="GHF83017.1"/>
    </source>
</evidence>
<feature type="coiled-coil region" evidence="4">
    <location>
        <begin position="392"/>
        <end position="437"/>
    </location>
</feature>
<keyword evidence="6" id="KW-0732">Signal</keyword>
<name>A0A919EIK0_9GAMM</name>
<feature type="transmembrane region" description="Helical" evidence="5">
    <location>
        <begin position="440"/>
        <end position="461"/>
    </location>
</feature>
<sequence>MKYSFILLFVINVFFGSFSATAQEINPAERQTISVSDINFDNLIDIERLIFRDPMAVYQRINELESQLESQNGTMQTWWYFRKAQCENLLHLFHAFDQTLSQLSTLISVDVAPALQARYYYFQGISLQRAGLYEQARRQYSRSMEIAKAEKLTEIYIKTKQEYAYTYSLSELYDASLKDIQAAFVEAYAKKDQFLIAVVNETYGAVYSYMNEYERSANYYLKAIDTYERLGYPTHVADAMYALANTYRYGQEYQLAIKFFNLYLQKVSYTPNPDIRFYGVYGVAMTLSEQGNCSEALTHIDEALLLNGPEDFEAELYKQKTSCLIQLNQLDEAEAALTISEDIFTKMPELTGSAWQLENDKLRSQLAYAQGQYKQGYDLLADYHQIYADNLMKNASERITNIRNAAELERQKIEKALSSERAQIENLQKTAQQQELREHYYFIVFLLVSLFGVIVVVTILYRNNRKMIALYVIDSLTNLYSRRFTFDYLERVLNERKMDKSHLSLLVLDIDDFKSVNDELGHATADEVLKKIAKCTKSAMRPSDVVGRISGEELMCVLPRTDKMQAKAIAERIRTTIKREHIVITQHENNQVTVSIGIATANENNIDAKNLYSLADAALYRAKLSGKNSIEFSA</sequence>
<comment type="catalytic activity">
    <reaction evidence="3">
        <text>2 GTP = 3',3'-c-di-GMP + 2 diphosphate</text>
        <dbReference type="Rhea" id="RHEA:24898"/>
        <dbReference type="ChEBI" id="CHEBI:33019"/>
        <dbReference type="ChEBI" id="CHEBI:37565"/>
        <dbReference type="ChEBI" id="CHEBI:58805"/>
        <dbReference type="EC" id="2.7.7.65"/>
    </reaction>
</comment>
<dbReference type="PANTHER" id="PTHR45138:SF9">
    <property type="entry name" value="DIGUANYLATE CYCLASE DGCM-RELATED"/>
    <property type="match status" value="1"/>
</dbReference>
<dbReference type="EC" id="2.7.7.65" evidence="2"/>
<dbReference type="InterPro" id="IPR050469">
    <property type="entry name" value="Diguanylate_Cyclase"/>
</dbReference>
<keyword evidence="5" id="KW-0472">Membrane</keyword>
<keyword evidence="5" id="KW-0812">Transmembrane</keyword>
<feature type="domain" description="GGDEF" evidence="7">
    <location>
        <begin position="501"/>
        <end position="634"/>
    </location>
</feature>
<dbReference type="Pfam" id="PF00990">
    <property type="entry name" value="GGDEF"/>
    <property type="match status" value="1"/>
</dbReference>
<dbReference type="InterPro" id="IPR043128">
    <property type="entry name" value="Rev_trsase/Diguanyl_cyclase"/>
</dbReference>
<dbReference type="GO" id="GO:0052621">
    <property type="term" value="F:diguanylate cyclase activity"/>
    <property type="evidence" value="ECO:0007669"/>
    <property type="project" value="UniProtKB-EC"/>
</dbReference>
<evidence type="ECO:0000256" key="2">
    <source>
        <dbReference type="ARBA" id="ARBA00012528"/>
    </source>
</evidence>
<dbReference type="PANTHER" id="PTHR45138">
    <property type="entry name" value="REGULATORY COMPONENTS OF SENSORY TRANSDUCTION SYSTEM"/>
    <property type="match status" value="1"/>
</dbReference>
<dbReference type="CDD" id="cd01949">
    <property type="entry name" value="GGDEF"/>
    <property type="match status" value="1"/>
</dbReference>
<evidence type="ECO:0000256" key="6">
    <source>
        <dbReference type="SAM" id="SignalP"/>
    </source>
</evidence>
<reference evidence="8" key="1">
    <citation type="journal article" date="2014" name="Int. J. Syst. Evol. Microbiol.">
        <title>Complete genome sequence of Corynebacterium casei LMG S-19264T (=DSM 44701T), isolated from a smear-ripened cheese.</title>
        <authorList>
            <consortium name="US DOE Joint Genome Institute (JGI-PGF)"/>
            <person name="Walter F."/>
            <person name="Albersmeier A."/>
            <person name="Kalinowski J."/>
            <person name="Ruckert C."/>
        </authorList>
    </citation>
    <scope>NUCLEOTIDE SEQUENCE</scope>
    <source>
        <strain evidence="8">KCTC 42731</strain>
    </source>
</reference>
<feature type="chain" id="PRO_5037387536" description="diguanylate cyclase" evidence="6">
    <location>
        <begin position="23"/>
        <end position="634"/>
    </location>
</feature>
<comment type="caution">
    <text evidence="8">The sequence shown here is derived from an EMBL/GenBank/DDBJ whole genome shotgun (WGS) entry which is preliminary data.</text>
</comment>
<dbReference type="AlphaFoldDB" id="A0A919EIK0"/>
<keyword evidence="4" id="KW-0175">Coiled coil</keyword>
<dbReference type="Proteomes" id="UP000623842">
    <property type="component" value="Unassembled WGS sequence"/>
</dbReference>
<dbReference type="GO" id="GO:1902201">
    <property type="term" value="P:negative regulation of bacterial-type flagellum-dependent cell motility"/>
    <property type="evidence" value="ECO:0007669"/>
    <property type="project" value="TreeGrafter"/>
</dbReference>
<dbReference type="Gene3D" id="1.25.40.10">
    <property type="entry name" value="Tetratricopeptide repeat domain"/>
    <property type="match status" value="2"/>
</dbReference>
<dbReference type="EMBL" id="BNCK01000002">
    <property type="protein sequence ID" value="GHF83017.1"/>
    <property type="molecule type" value="Genomic_DNA"/>
</dbReference>
<organism evidence="8 9">
    <name type="scientific">Thalassotalea marina</name>
    <dbReference type="NCBI Taxonomy" id="1673741"/>
    <lineage>
        <taxon>Bacteria</taxon>
        <taxon>Pseudomonadati</taxon>
        <taxon>Pseudomonadota</taxon>
        <taxon>Gammaproteobacteria</taxon>
        <taxon>Alteromonadales</taxon>
        <taxon>Colwelliaceae</taxon>
        <taxon>Thalassotalea</taxon>
    </lineage>
</organism>
<comment type="cofactor">
    <cofactor evidence="1">
        <name>Mg(2+)</name>
        <dbReference type="ChEBI" id="CHEBI:18420"/>
    </cofactor>
</comment>
<accession>A0A919EIK0</accession>
<proteinExistence type="predicted"/>
<dbReference type="InterPro" id="IPR019734">
    <property type="entry name" value="TPR_rpt"/>
</dbReference>
<evidence type="ECO:0000256" key="1">
    <source>
        <dbReference type="ARBA" id="ARBA00001946"/>
    </source>
</evidence>
<dbReference type="InterPro" id="IPR011990">
    <property type="entry name" value="TPR-like_helical_dom_sf"/>
</dbReference>
<dbReference type="NCBIfam" id="TIGR00254">
    <property type="entry name" value="GGDEF"/>
    <property type="match status" value="1"/>
</dbReference>
<evidence type="ECO:0000259" key="7">
    <source>
        <dbReference type="PROSITE" id="PS50887"/>
    </source>
</evidence>
<evidence type="ECO:0000256" key="4">
    <source>
        <dbReference type="SAM" id="Coils"/>
    </source>
</evidence>
<dbReference type="GO" id="GO:0043709">
    <property type="term" value="P:cell adhesion involved in single-species biofilm formation"/>
    <property type="evidence" value="ECO:0007669"/>
    <property type="project" value="TreeGrafter"/>
</dbReference>
<dbReference type="SMART" id="SM00267">
    <property type="entry name" value="GGDEF"/>
    <property type="match status" value="1"/>
</dbReference>